<keyword evidence="6" id="KW-0479">Metal-binding</keyword>
<dbReference type="Pfam" id="PF00128">
    <property type="entry name" value="Alpha-amylase"/>
    <property type="match status" value="1"/>
</dbReference>
<evidence type="ECO:0000313" key="15">
    <source>
        <dbReference type="EMBL" id="CAD1827086.1"/>
    </source>
</evidence>
<dbReference type="PIRSF" id="PIRSF001028">
    <property type="entry name" value="Alph-amls_plant"/>
    <property type="match status" value="1"/>
</dbReference>
<dbReference type="SUPFAM" id="SSF51445">
    <property type="entry name" value="(Trans)glycosidases"/>
    <property type="match status" value="1"/>
</dbReference>
<dbReference type="SMART" id="SM00642">
    <property type="entry name" value="Aamy"/>
    <property type="match status" value="1"/>
</dbReference>
<dbReference type="EC" id="3.2.1.1" evidence="5"/>
<evidence type="ECO:0000259" key="13">
    <source>
        <dbReference type="SMART" id="SM00642"/>
    </source>
</evidence>
<evidence type="ECO:0000256" key="10">
    <source>
        <dbReference type="ARBA" id="ARBA00023295"/>
    </source>
</evidence>
<dbReference type="InterPro" id="IPR006047">
    <property type="entry name" value="GH13_cat_dom"/>
</dbReference>
<evidence type="ECO:0000256" key="8">
    <source>
        <dbReference type="ARBA" id="ARBA00022837"/>
    </source>
</evidence>
<evidence type="ECO:0000256" key="7">
    <source>
        <dbReference type="ARBA" id="ARBA00022801"/>
    </source>
</evidence>
<dbReference type="Gene3D" id="2.60.40.1180">
    <property type="entry name" value="Golgi alpha-mannosidase II"/>
    <property type="match status" value="1"/>
</dbReference>
<evidence type="ECO:0000256" key="5">
    <source>
        <dbReference type="ARBA" id="ARBA00012595"/>
    </source>
</evidence>
<feature type="domain" description="Alpha-amylase C-terminal beta-sheet" evidence="14">
    <location>
        <begin position="325"/>
        <end position="385"/>
    </location>
</feature>
<comment type="subunit">
    <text evidence="4">Monomer.</text>
</comment>
<gene>
    <name evidence="15" type="ORF">CB5_LOCUS10297</name>
</gene>
<sequence length="389" mass="42974">MALCFQHGTVSNPFPGFQLGIMEKRRGLYNYLKSQADAIANSSITHVWLPPPSHSVSPQGYMPGRLYDLSASKYGNEQELRSLIAALHARGVKSVADIVINHRCADKKDGRGVYCIFEGGTADDRLDWGPSMICSDDRQFSDGTGHPDTGLDFAAAPDIDHLNPRVQRELSDWLNWLRTELGFDGWRFDFAKGFSASIARMYVENTSPEFVVAEIWSSLAYGSDGKPASNQDAERQELVNWVSAVGGPATAFDFTTKGILQAAVQGELWRMRDGGGKAPGMLGWWPEKAGYAYILTHPGIPSIFYDHLFDWGLKDEISTLAAIRCRNGIHPASALRILVADADLYVAVIDEKIIVKMGPRYDIGNIIPSNFHTTAHGNGYCIWEKNRSS</sequence>
<evidence type="ECO:0000256" key="2">
    <source>
        <dbReference type="ARBA" id="ARBA00001913"/>
    </source>
</evidence>
<dbReference type="FunFam" id="2.60.40.1180:FF:000021">
    <property type="entry name" value="Alpha-amylase"/>
    <property type="match status" value="1"/>
</dbReference>
<feature type="active site" description="Proton donor" evidence="12">
    <location>
        <position position="214"/>
    </location>
</feature>
<keyword evidence="9" id="KW-0119">Carbohydrate metabolism</keyword>
<evidence type="ECO:0000256" key="9">
    <source>
        <dbReference type="ARBA" id="ARBA00023277"/>
    </source>
</evidence>
<protein>
    <recommendedName>
        <fullName evidence="5">alpha-amylase</fullName>
        <ecNumber evidence="5">3.2.1.1</ecNumber>
    </recommendedName>
    <alternativeName>
        <fullName evidence="11">1,4-alpha-D-glucan glucanohydrolase</fullName>
    </alternativeName>
</protein>
<proteinExistence type="inferred from homology"/>
<evidence type="ECO:0000256" key="12">
    <source>
        <dbReference type="PIRSR" id="PIRSR001028-1"/>
    </source>
</evidence>
<accession>A0A6V7P8U5</accession>
<comment type="cofactor">
    <cofactor evidence="2">
        <name>Ca(2+)</name>
        <dbReference type="ChEBI" id="CHEBI:29108"/>
    </cofactor>
</comment>
<evidence type="ECO:0000256" key="4">
    <source>
        <dbReference type="ARBA" id="ARBA00011245"/>
    </source>
</evidence>
<dbReference type="PANTHER" id="PTHR43447">
    <property type="entry name" value="ALPHA-AMYLASE"/>
    <property type="match status" value="1"/>
</dbReference>
<feature type="domain" description="Glycosyl hydrolase family 13 catalytic" evidence="13">
    <location>
        <begin position="20"/>
        <end position="324"/>
    </location>
</feature>
<dbReference type="GO" id="GO:0005983">
    <property type="term" value="P:starch catabolic process"/>
    <property type="evidence" value="ECO:0007669"/>
    <property type="project" value="UniProtKB-ARBA"/>
</dbReference>
<evidence type="ECO:0000256" key="11">
    <source>
        <dbReference type="ARBA" id="ARBA00030238"/>
    </source>
</evidence>
<dbReference type="GO" id="GO:0004556">
    <property type="term" value="F:alpha-amylase activity"/>
    <property type="evidence" value="ECO:0007669"/>
    <property type="project" value="UniProtKB-EC"/>
</dbReference>
<dbReference type="GO" id="GO:0005987">
    <property type="term" value="P:sucrose catabolic process"/>
    <property type="evidence" value="ECO:0007669"/>
    <property type="project" value="UniProtKB-ARBA"/>
</dbReference>
<evidence type="ECO:0000259" key="14">
    <source>
        <dbReference type="SMART" id="SM00810"/>
    </source>
</evidence>
<keyword evidence="10" id="KW-0326">Glycosidase</keyword>
<comment type="similarity">
    <text evidence="3">Belongs to the glycosyl hydrolase 13 family.</text>
</comment>
<dbReference type="Pfam" id="PF07821">
    <property type="entry name" value="Alpha-amyl_C2"/>
    <property type="match status" value="1"/>
</dbReference>
<dbReference type="InterPro" id="IPR013775">
    <property type="entry name" value="A-amylase_pln"/>
</dbReference>
<dbReference type="InterPro" id="IPR013780">
    <property type="entry name" value="Glyco_hydro_b"/>
</dbReference>
<dbReference type="EMBL" id="LR862146">
    <property type="protein sequence ID" value="CAD1827086.1"/>
    <property type="molecule type" value="Genomic_DNA"/>
</dbReference>
<feature type="active site" description="Nucleophile" evidence="12">
    <location>
        <position position="189"/>
    </location>
</feature>
<evidence type="ECO:0000256" key="1">
    <source>
        <dbReference type="ARBA" id="ARBA00000548"/>
    </source>
</evidence>
<keyword evidence="7" id="KW-0378">Hydrolase</keyword>
<keyword evidence="8" id="KW-0106">Calcium</keyword>
<evidence type="ECO:0000256" key="6">
    <source>
        <dbReference type="ARBA" id="ARBA00022723"/>
    </source>
</evidence>
<dbReference type="InterPro" id="IPR017853">
    <property type="entry name" value="GH"/>
</dbReference>
<dbReference type="CDD" id="cd11314">
    <property type="entry name" value="AmyAc_arch_bac_plant_AmyA"/>
    <property type="match status" value="1"/>
</dbReference>
<evidence type="ECO:0000256" key="3">
    <source>
        <dbReference type="ARBA" id="ARBA00008061"/>
    </source>
</evidence>
<dbReference type="InterPro" id="IPR012850">
    <property type="entry name" value="A-amylase_bs_C"/>
</dbReference>
<reference evidence="15" key="1">
    <citation type="submission" date="2020-07" db="EMBL/GenBank/DDBJ databases">
        <authorList>
            <person name="Lin J."/>
        </authorList>
    </citation>
    <scope>NUCLEOTIDE SEQUENCE</scope>
</reference>
<dbReference type="SMART" id="SM00810">
    <property type="entry name" value="Alpha-amyl_C2"/>
    <property type="match status" value="1"/>
</dbReference>
<comment type="catalytic activity">
    <reaction evidence="1">
        <text>Endohydrolysis of (1-&gt;4)-alpha-D-glucosidic linkages in polysaccharides containing three or more (1-&gt;4)-alpha-linked D-glucose units.</text>
        <dbReference type="EC" id="3.2.1.1"/>
    </reaction>
</comment>
<name>A0A6V7P8U5_ANACO</name>
<dbReference type="SUPFAM" id="SSF51011">
    <property type="entry name" value="Glycosyl hydrolase domain"/>
    <property type="match status" value="1"/>
</dbReference>
<dbReference type="AlphaFoldDB" id="A0A6V7P8U5"/>
<dbReference type="Gene3D" id="3.20.20.80">
    <property type="entry name" value="Glycosidases"/>
    <property type="match status" value="1"/>
</dbReference>
<dbReference type="GO" id="GO:0005509">
    <property type="term" value="F:calcium ion binding"/>
    <property type="evidence" value="ECO:0007669"/>
    <property type="project" value="InterPro"/>
</dbReference>
<organism evidence="15">
    <name type="scientific">Ananas comosus var. bracteatus</name>
    <name type="common">red pineapple</name>
    <dbReference type="NCBI Taxonomy" id="296719"/>
    <lineage>
        <taxon>Eukaryota</taxon>
        <taxon>Viridiplantae</taxon>
        <taxon>Streptophyta</taxon>
        <taxon>Embryophyta</taxon>
        <taxon>Tracheophyta</taxon>
        <taxon>Spermatophyta</taxon>
        <taxon>Magnoliopsida</taxon>
        <taxon>Liliopsida</taxon>
        <taxon>Poales</taxon>
        <taxon>Bromeliaceae</taxon>
        <taxon>Bromelioideae</taxon>
        <taxon>Ananas</taxon>
    </lineage>
</organism>